<gene>
    <name evidence="2" type="ORF">ACFPJ5_11040</name>
</gene>
<name>A0ABD5RBT0_9EURY</name>
<protein>
    <submittedName>
        <fullName evidence="2">Uncharacterized protein</fullName>
    </submittedName>
</protein>
<evidence type="ECO:0000256" key="1">
    <source>
        <dbReference type="SAM" id="MobiDB-lite"/>
    </source>
</evidence>
<dbReference type="EMBL" id="JBHSKX010000002">
    <property type="protein sequence ID" value="MFC5367475.1"/>
    <property type="molecule type" value="Genomic_DNA"/>
</dbReference>
<feature type="region of interest" description="Disordered" evidence="1">
    <location>
        <begin position="96"/>
        <end position="124"/>
    </location>
</feature>
<comment type="caution">
    <text evidence="2">The sequence shown here is derived from an EMBL/GenBank/DDBJ whole genome shotgun (WGS) entry which is preliminary data.</text>
</comment>
<proteinExistence type="predicted"/>
<reference evidence="2 3" key="1">
    <citation type="journal article" date="2019" name="Int. J. Syst. Evol. Microbiol.">
        <title>The Global Catalogue of Microorganisms (GCM) 10K type strain sequencing project: providing services to taxonomists for standard genome sequencing and annotation.</title>
        <authorList>
            <consortium name="The Broad Institute Genomics Platform"/>
            <consortium name="The Broad Institute Genome Sequencing Center for Infectious Disease"/>
            <person name="Wu L."/>
            <person name="Ma J."/>
        </authorList>
    </citation>
    <scope>NUCLEOTIDE SEQUENCE [LARGE SCALE GENOMIC DNA]</scope>
    <source>
        <strain evidence="2 3">CGMCC 1.12237</strain>
    </source>
</reference>
<accession>A0ABD5RBT0</accession>
<dbReference type="Pfam" id="PF25920">
    <property type="entry name" value="DUF7966"/>
    <property type="match status" value="1"/>
</dbReference>
<dbReference type="AlphaFoldDB" id="A0ABD5RBT0"/>
<evidence type="ECO:0000313" key="3">
    <source>
        <dbReference type="Proteomes" id="UP001596201"/>
    </source>
</evidence>
<dbReference type="InterPro" id="IPR058272">
    <property type="entry name" value="DUF7966"/>
</dbReference>
<sequence>MASTNTVKRALAALAAGRGFVPGDTDTDDRRADRVVADAETAVERLDTAAAFLAEGGETRLRRAVARADAQNRRTLVRRGQRVLATLDRFRTVANETDVSAGGRHARAHPTENVKPAGGQRPDR</sequence>
<dbReference type="RefSeq" id="WP_227229729.1">
    <property type="nucleotide sequence ID" value="NZ_JAJCVJ010000002.1"/>
</dbReference>
<organism evidence="2 3">
    <name type="scientific">Salinirubrum litoreum</name>
    <dbReference type="NCBI Taxonomy" id="1126234"/>
    <lineage>
        <taxon>Archaea</taxon>
        <taxon>Methanobacteriati</taxon>
        <taxon>Methanobacteriota</taxon>
        <taxon>Stenosarchaea group</taxon>
        <taxon>Halobacteria</taxon>
        <taxon>Halobacteriales</taxon>
        <taxon>Haloferacaceae</taxon>
        <taxon>Salinirubrum</taxon>
    </lineage>
</organism>
<keyword evidence="3" id="KW-1185">Reference proteome</keyword>
<dbReference type="Proteomes" id="UP001596201">
    <property type="component" value="Unassembled WGS sequence"/>
</dbReference>
<evidence type="ECO:0000313" key="2">
    <source>
        <dbReference type="EMBL" id="MFC5367475.1"/>
    </source>
</evidence>